<feature type="chain" id="PRO_5029644325" evidence="7">
    <location>
        <begin position="18"/>
        <end position="530"/>
    </location>
</feature>
<dbReference type="InterPro" id="IPR012251">
    <property type="entry name" value="GlcNAc_6-SO4ase"/>
</dbReference>
<dbReference type="Gene3D" id="3.40.720.10">
    <property type="entry name" value="Alkaline Phosphatase, subunit A"/>
    <property type="match status" value="1"/>
</dbReference>
<comment type="caution">
    <text evidence="9">The sequence shown here is derived from an EMBL/GenBank/DDBJ whole genome shotgun (WGS) entry which is preliminary data.</text>
</comment>
<feature type="signal peptide" evidence="7">
    <location>
        <begin position="1"/>
        <end position="17"/>
    </location>
</feature>
<dbReference type="PANTHER" id="PTHR43108:SF8">
    <property type="entry name" value="SD21168P"/>
    <property type="match status" value="1"/>
</dbReference>
<evidence type="ECO:0000256" key="2">
    <source>
        <dbReference type="ARBA" id="ARBA00008779"/>
    </source>
</evidence>
<organism evidence="9 10">
    <name type="scientific">Bugula neritina</name>
    <name type="common">Brown bryozoan</name>
    <name type="synonym">Sertularia neritina</name>
    <dbReference type="NCBI Taxonomy" id="10212"/>
    <lineage>
        <taxon>Eukaryota</taxon>
        <taxon>Metazoa</taxon>
        <taxon>Spiralia</taxon>
        <taxon>Lophotrochozoa</taxon>
        <taxon>Bryozoa</taxon>
        <taxon>Gymnolaemata</taxon>
        <taxon>Cheilostomatida</taxon>
        <taxon>Flustrina</taxon>
        <taxon>Buguloidea</taxon>
        <taxon>Bugulidae</taxon>
        <taxon>Bugula</taxon>
    </lineage>
</organism>
<comment type="cofactor">
    <cofactor evidence="1">
        <name>Ca(2+)</name>
        <dbReference type="ChEBI" id="CHEBI:29108"/>
    </cofactor>
</comment>
<sequence length="530" mass="59584">MRLFLCVFLVLFEVVCSVTRPNIVFILTDDQDVFLNGTGPMSKLRQYVSSQGATFSNMFVTTPLCCPSRSSILTGQYVHNHKAINNSVDGNCSSPSWQKGPETQTFVTYLKKSGYTTFFAGKYLNQYGMDETGGLSHIPPGWDHWNGLKGNSQYYNYVVSANGKAEKHGSDYKADYFTDVINRKATDFLNRQLGKSKDEPFFMMLSTPSCHAPFTPAPQYSQNFSKMSAPRTPSFNTKSTDKHWILRQVKTPMGNASMQWVDDTFRNRWRTLLSVDDMVENMVTLLEKKNVLNNTYVVYASDNGFHLGQFSLPNDKRQFYEFDIRVPLMVRGPGVKPGQRREDLVLNIDLAPTFLDLAGIRPPDFMDGQSFKSALLSPPSGDASRTDFLVEHTGEYDLKQPGCPQYDGQPLNNCFPDCVCEDSRNNTYICVRRVGSTGNLIYCGVSDDEQYVEAYDLSSDPNQLKNVASTLSASVLESLEESLATLATCSGTTCHNVKNIPHYRKMPQQRNFTDIPLYHRYRGNSASIGV</sequence>
<dbReference type="PIRSF" id="PIRSF036666">
    <property type="entry name" value="G6S"/>
    <property type="match status" value="1"/>
</dbReference>
<dbReference type="PROSITE" id="PS00149">
    <property type="entry name" value="SULFATASE_2"/>
    <property type="match status" value="1"/>
</dbReference>
<evidence type="ECO:0000256" key="4">
    <source>
        <dbReference type="ARBA" id="ARBA00022801"/>
    </source>
</evidence>
<keyword evidence="5" id="KW-0325">Glycoprotein</keyword>
<dbReference type="GO" id="GO:0008449">
    <property type="term" value="F:N-acetylglucosamine-6-sulfatase activity"/>
    <property type="evidence" value="ECO:0007669"/>
    <property type="project" value="InterPro"/>
</dbReference>
<evidence type="ECO:0000256" key="6">
    <source>
        <dbReference type="PIRSR" id="PIRSR036666-50"/>
    </source>
</evidence>
<dbReference type="PROSITE" id="PS00523">
    <property type="entry name" value="SULFATASE_1"/>
    <property type="match status" value="1"/>
</dbReference>
<evidence type="ECO:0000313" key="10">
    <source>
        <dbReference type="Proteomes" id="UP000593567"/>
    </source>
</evidence>
<dbReference type="SUPFAM" id="SSF53649">
    <property type="entry name" value="Alkaline phosphatase-like"/>
    <property type="match status" value="1"/>
</dbReference>
<reference evidence="9" key="1">
    <citation type="submission" date="2020-06" db="EMBL/GenBank/DDBJ databases">
        <title>Draft genome of Bugula neritina, a colonial animal packing powerful symbionts and potential medicines.</title>
        <authorList>
            <person name="Rayko M."/>
        </authorList>
    </citation>
    <scope>NUCLEOTIDE SEQUENCE [LARGE SCALE GENOMIC DNA]</scope>
    <source>
        <strain evidence="9">Kwan_BN1</strain>
    </source>
</reference>
<evidence type="ECO:0000259" key="8">
    <source>
        <dbReference type="Pfam" id="PF00884"/>
    </source>
</evidence>
<dbReference type="Pfam" id="PF00884">
    <property type="entry name" value="Sulfatase"/>
    <property type="match status" value="1"/>
</dbReference>
<evidence type="ECO:0000256" key="7">
    <source>
        <dbReference type="SAM" id="SignalP"/>
    </source>
</evidence>
<gene>
    <name evidence="9" type="ORF">EB796_017042</name>
</gene>
<evidence type="ECO:0000313" key="9">
    <source>
        <dbReference type="EMBL" id="KAF6024649.1"/>
    </source>
</evidence>
<dbReference type="OrthoDB" id="96314at2759"/>
<dbReference type="InterPro" id="IPR017850">
    <property type="entry name" value="Alkaline_phosphatase_core_sf"/>
</dbReference>
<dbReference type="PANTHER" id="PTHR43108">
    <property type="entry name" value="N-ACETYLGLUCOSAMINE-6-SULFATASE FAMILY MEMBER"/>
    <property type="match status" value="1"/>
</dbReference>
<keyword evidence="4" id="KW-0378">Hydrolase</keyword>
<dbReference type="Proteomes" id="UP000593567">
    <property type="component" value="Unassembled WGS sequence"/>
</dbReference>
<dbReference type="EMBL" id="VXIV02002553">
    <property type="protein sequence ID" value="KAF6024649.1"/>
    <property type="molecule type" value="Genomic_DNA"/>
</dbReference>
<dbReference type="CDD" id="cd16147">
    <property type="entry name" value="G6S"/>
    <property type="match status" value="1"/>
</dbReference>
<evidence type="ECO:0000256" key="1">
    <source>
        <dbReference type="ARBA" id="ARBA00001913"/>
    </source>
</evidence>
<keyword evidence="3 7" id="KW-0732">Signal</keyword>
<comment type="similarity">
    <text evidence="2">Belongs to the sulfatase family.</text>
</comment>
<dbReference type="GO" id="GO:0030203">
    <property type="term" value="P:glycosaminoglycan metabolic process"/>
    <property type="evidence" value="ECO:0007669"/>
    <property type="project" value="InterPro"/>
</dbReference>
<name>A0A7J7JEC6_BUGNE</name>
<protein>
    <submittedName>
        <fullName evidence="9">GNS</fullName>
    </submittedName>
</protein>
<evidence type="ECO:0000256" key="5">
    <source>
        <dbReference type="ARBA" id="ARBA00023180"/>
    </source>
</evidence>
<dbReference type="InterPro" id="IPR024607">
    <property type="entry name" value="Sulfatase_CS"/>
</dbReference>
<proteinExistence type="inferred from homology"/>
<dbReference type="GO" id="GO:0005539">
    <property type="term" value="F:glycosaminoglycan binding"/>
    <property type="evidence" value="ECO:0007669"/>
    <property type="project" value="TreeGrafter"/>
</dbReference>
<evidence type="ECO:0000256" key="3">
    <source>
        <dbReference type="ARBA" id="ARBA00022729"/>
    </source>
</evidence>
<feature type="modified residue" description="3-oxoalanine (Cys)" evidence="6">
    <location>
        <position position="65"/>
    </location>
</feature>
<dbReference type="InterPro" id="IPR000917">
    <property type="entry name" value="Sulfatase_N"/>
</dbReference>
<comment type="PTM">
    <text evidence="6">The conversion to 3-oxoalanine (also known as C-formylglycine, FGly), of a serine or cysteine residue in prokaryotes and of a cysteine residue in eukaryotes, is critical for catalytic activity.</text>
</comment>
<dbReference type="AlphaFoldDB" id="A0A7J7JEC6"/>
<feature type="domain" description="Sulfatase N-terminal" evidence="8">
    <location>
        <begin position="21"/>
        <end position="360"/>
    </location>
</feature>
<accession>A0A7J7JEC6</accession>
<keyword evidence="10" id="KW-1185">Reference proteome</keyword>